<evidence type="ECO:0000313" key="5">
    <source>
        <dbReference type="EMBL" id="ADY54883.1"/>
    </source>
</evidence>
<dbReference type="eggNOG" id="COG1396">
    <property type="taxonomic scope" value="Bacteria"/>
</dbReference>
<accession>F0SX59</accession>
<evidence type="ECO:0000256" key="3">
    <source>
        <dbReference type="ARBA" id="ARBA00023163"/>
    </source>
</evidence>
<evidence type="ECO:0000259" key="4">
    <source>
        <dbReference type="PROSITE" id="PS50943"/>
    </source>
</evidence>
<dbReference type="EMBL" id="CP002547">
    <property type="protein sequence ID" value="ADY57256.1"/>
    <property type="molecule type" value="Genomic_DNA"/>
</dbReference>
<dbReference type="OrthoDB" id="48775at2"/>
<organism evidence="6 9">
    <name type="scientific">Syntrophobotulus glycolicus (strain DSM 8271 / FlGlyR)</name>
    <dbReference type="NCBI Taxonomy" id="645991"/>
    <lineage>
        <taxon>Bacteria</taxon>
        <taxon>Bacillati</taxon>
        <taxon>Bacillota</taxon>
        <taxon>Clostridia</taxon>
        <taxon>Eubacteriales</taxon>
        <taxon>Desulfitobacteriaceae</taxon>
        <taxon>Syntrophobotulus</taxon>
    </lineage>
</organism>
<keyword evidence="2" id="KW-0238">DNA-binding</keyword>
<dbReference type="SUPFAM" id="SSF47413">
    <property type="entry name" value="lambda repressor-like DNA-binding domains"/>
    <property type="match status" value="1"/>
</dbReference>
<dbReference type="PANTHER" id="PTHR40661">
    <property type="match status" value="1"/>
</dbReference>
<sequence length="144" mass="15626">MIEIEKVGERIAARLAELNQIQADLCRATGMSNNAISQYVTGKRTPDTLSLYKIASSLGVSMEWILTGENKQGRVNTTNERAGLMELTKKEADLIAMFRALDDRDKEYVNSTIEMLYSKAVKKGTLSGSMSGGTGEEAAASEAV</sequence>
<feature type="domain" description="HTH cro/C1-type" evidence="4">
    <location>
        <begin position="22"/>
        <end position="65"/>
    </location>
</feature>
<dbReference type="EMBL" id="CP002547">
    <property type="protein sequence ID" value="ADY56919.1"/>
    <property type="molecule type" value="Genomic_DNA"/>
</dbReference>
<dbReference type="SMART" id="SM00530">
    <property type="entry name" value="HTH_XRE"/>
    <property type="match status" value="1"/>
</dbReference>
<reference evidence="9" key="2">
    <citation type="submission" date="2011-02" db="EMBL/GenBank/DDBJ databases">
        <title>The complete genome of Syntrophobotulus glycolicus DSM 8271.</title>
        <authorList>
            <person name="Lucas S."/>
            <person name="Copeland A."/>
            <person name="Lapidus A."/>
            <person name="Bruce D."/>
            <person name="Goodwin L."/>
            <person name="Pitluck S."/>
            <person name="Kyrpides N."/>
            <person name="Mavromatis K."/>
            <person name="Pagani I."/>
            <person name="Ivanova N."/>
            <person name="Mikhailova N."/>
            <person name="Chertkov O."/>
            <person name="Held B."/>
            <person name="Detter J.C."/>
            <person name="Tapia R."/>
            <person name="Han C."/>
            <person name="Land M."/>
            <person name="Hauser L."/>
            <person name="Markowitz V."/>
            <person name="Cheng J.-F."/>
            <person name="Hugenholtz P."/>
            <person name="Woyke T."/>
            <person name="Wu D."/>
            <person name="Spring S."/>
            <person name="Schroeder M."/>
            <person name="Brambilla E."/>
            <person name="Klenk H.-P."/>
            <person name="Eisen J.A."/>
        </authorList>
    </citation>
    <scope>NUCLEOTIDE SEQUENCE [LARGE SCALE GENOMIC DNA]</scope>
    <source>
        <strain evidence="9">DSM 8271 / FlGlyR</strain>
    </source>
</reference>
<dbReference type="GO" id="GO:0003677">
    <property type="term" value="F:DNA binding"/>
    <property type="evidence" value="ECO:0007669"/>
    <property type="project" value="UniProtKB-KW"/>
</dbReference>
<dbReference type="AlphaFoldDB" id="F0SX59"/>
<dbReference type="EMBL" id="CP002547">
    <property type="protein sequence ID" value="ADY54883.1"/>
    <property type="molecule type" value="Genomic_DNA"/>
</dbReference>
<dbReference type="EMBL" id="CP002547">
    <property type="protein sequence ID" value="ADY57428.1"/>
    <property type="molecule type" value="Genomic_DNA"/>
</dbReference>
<evidence type="ECO:0000313" key="7">
    <source>
        <dbReference type="EMBL" id="ADY57256.1"/>
    </source>
</evidence>
<dbReference type="HOGENOM" id="CLU_066192_4_4_9"/>
<dbReference type="KEGG" id="sgy:Sgly_2987"/>
<dbReference type="CDD" id="cd00093">
    <property type="entry name" value="HTH_XRE"/>
    <property type="match status" value="1"/>
</dbReference>
<dbReference type="RefSeq" id="WP_013623754.1">
    <property type="nucleotide sequence ID" value="NC_015172.1"/>
</dbReference>
<evidence type="ECO:0000313" key="6">
    <source>
        <dbReference type="EMBL" id="ADY56919.1"/>
    </source>
</evidence>
<keyword evidence="9" id="KW-1185">Reference proteome</keyword>
<dbReference type="Pfam" id="PF01381">
    <property type="entry name" value="HTH_3"/>
    <property type="match status" value="1"/>
</dbReference>
<dbReference type="PANTHER" id="PTHR40661:SF3">
    <property type="entry name" value="FELS-1 PROPHAGE TRANSCRIPTIONAL REGULATOR"/>
    <property type="match status" value="1"/>
</dbReference>
<dbReference type="STRING" id="645991.Sgly_0518"/>
<keyword evidence="3" id="KW-0804">Transcription</keyword>
<evidence type="ECO:0000256" key="2">
    <source>
        <dbReference type="ARBA" id="ARBA00023125"/>
    </source>
</evidence>
<dbReference type="KEGG" id="sgy:Sgly_2640"/>
<dbReference type="Proteomes" id="UP000007488">
    <property type="component" value="Chromosome"/>
</dbReference>
<protein>
    <submittedName>
        <fullName evidence="6">Helix-turn-helix domain protein</fullName>
    </submittedName>
</protein>
<evidence type="ECO:0000313" key="9">
    <source>
        <dbReference type="Proteomes" id="UP000007488"/>
    </source>
</evidence>
<dbReference type="KEGG" id="sgy:Sgly_0518"/>
<evidence type="ECO:0000313" key="8">
    <source>
        <dbReference type="EMBL" id="ADY57428.1"/>
    </source>
</evidence>
<dbReference type="KEGG" id="sgy:Sgly_3162"/>
<reference evidence="6 9" key="1">
    <citation type="journal article" date="2011" name="Stand. Genomic Sci.">
        <title>Complete genome sequence of Syntrophobotulus glycolicus type strain (FlGlyR).</title>
        <authorList>
            <person name="Han C."/>
            <person name="Mwirichia R."/>
            <person name="Chertkov O."/>
            <person name="Held B."/>
            <person name="Lapidus A."/>
            <person name="Nolan M."/>
            <person name="Lucas S."/>
            <person name="Hammon N."/>
            <person name="Deshpande S."/>
            <person name="Cheng J.F."/>
            <person name="Tapia R."/>
            <person name="Goodwin L."/>
            <person name="Pitluck S."/>
            <person name="Huntemann M."/>
            <person name="Liolios K."/>
            <person name="Ivanova N."/>
            <person name="Pagani I."/>
            <person name="Mavromatis K."/>
            <person name="Ovchinikova G."/>
            <person name="Pati A."/>
            <person name="Chen A."/>
            <person name="Palaniappan K."/>
            <person name="Land M."/>
            <person name="Hauser L."/>
            <person name="Brambilla E.M."/>
            <person name="Rohde M."/>
            <person name="Spring S."/>
            <person name="Sikorski J."/>
            <person name="Goker M."/>
            <person name="Woyke T."/>
            <person name="Bristow J."/>
            <person name="Eisen J.A."/>
            <person name="Markowitz V."/>
            <person name="Hugenholtz P."/>
            <person name="Kyrpides N.C."/>
            <person name="Klenk H.P."/>
            <person name="Detter J.C."/>
        </authorList>
    </citation>
    <scope>NUCLEOTIDE SEQUENCE [LARGE SCALE GENOMIC DNA]</scope>
    <source>
        <strain evidence="6">DSM 8271</strain>
        <strain evidence="9">DSM 8271 / FlGlyR</strain>
    </source>
</reference>
<proteinExistence type="predicted"/>
<dbReference type="InterPro" id="IPR001387">
    <property type="entry name" value="Cro/C1-type_HTH"/>
</dbReference>
<evidence type="ECO:0000256" key="1">
    <source>
        <dbReference type="ARBA" id="ARBA00023015"/>
    </source>
</evidence>
<dbReference type="Gene3D" id="1.10.260.40">
    <property type="entry name" value="lambda repressor-like DNA-binding domains"/>
    <property type="match status" value="1"/>
</dbReference>
<gene>
    <name evidence="5" type="ordered locus">Sgly_0518</name>
    <name evidence="6" type="ordered locus">Sgly_2640</name>
    <name evidence="7" type="ordered locus">Sgly_2987</name>
    <name evidence="8" type="ordered locus">Sgly_3162</name>
</gene>
<dbReference type="InterPro" id="IPR010982">
    <property type="entry name" value="Lambda_DNA-bd_dom_sf"/>
</dbReference>
<keyword evidence="1" id="KW-0805">Transcription regulation</keyword>
<dbReference type="PROSITE" id="PS50943">
    <property type="entry name" value="HTH_CROC1"/>
    <property type="match status" value="1"/>
</dbReference>
<name>F0SX59_SYNGF</name>